<dbReference type="GO" id="GO:0106300">
    <property type="term" value="P:protein-DNA covalent cross-linking repair"/>
    <property type="evidence" value="ECO:0007669"/>
    <property type="project" value="InterPro"/>
</dbReference>
<comment type="similarity">
    <text evidence="1 8">Belongs to the SOS response-associated peptidase family.</text>
</comment>
<dbReference type="PANTHER" id="PTHR13604:SF0">
    <property type="entry name" value="ABASIC SITE PROCESSING PROTEIN HMCES"/>
    <property type="match status" value="1"/>
</dbReference>
<keyword evidence="4 8" id="KW-0378">Hydrolase</keyword>
<evidence type="ECO:0000256" key="6">
    <source>
        <dbReference type="ARBA" id="ARBA00023125"/>
    </source>
</evidence>
<name>A0A090FD75_MESPL</name>
<evidence type="ECO:0000256" key="4">
    <source>
        <dbReference type="ARBA" id="ARBA00022801"/>
    </source>
</evidence>
<evidence type="ECO:0000256" key="1">
    <source>
        <dbReference type="ARBA" id="ARBA00008136"/>
    </source>
</evidence>
<keyword evidence="3" id="KW-0227">DNA damage</keyword>
<evidence type="ECO:0000256" key="8">
    <source>
        <dbReference type="RuleBase" id="RU364100"/>
    </source>
</evidence>
<gene>
    <name evidence="9" type="ORF">MPLDJ20_260030</name>
</gene>
<keyword evidence="2 8" id="KW-0645">Protease</keyword>
<keyword evidence="5" id="KW-0190">Covalent protein-DNA linkage</keyword>
<proteinExistence type="inferred from homology"/>
<dbReference type="InterPro" id="IPR003738">
    <property type="entry name" value="SRAP"/>
</dbReference>
<sequence length="235" mass="26738">MSRQEMCGRYTRYLPWSEIHRLYRLTAPADTGRNDAPRYNIAPTDEVPFITAADDGNHKVRTGRWWLVPFWAKEMPKAPMFNARVETVDTTPAFRDAFKSKRCLIPADGFYEWTISPADRGKDPWHIFLPGHAPFSFAGLWAYNKTLDVTSCTIITEPAGEPMRQLHDRQPLILDPAYYDAWLNAETPASDLKVLLSHDIDGQLQFNRVGRDVNSAAINKQPNDHFGLVGPINPL</sequence>
<dbReference type="Pfam" id="PF02586">
    <property type="entry name" value="SRAP"/>
    <property type="match status" value="1"/>
</dbReference>
<dbReference type="GO" id="GO:0008233">
    <property type="term" value="F:peptidase activity"/>
    <property type="evidence" value="ECO:0007669"/>
    <property type="project" value="UniProtKB-KW"/>
</dbReference>
<keyword evidence="7" id="KW-0456">Lyase</keyword>
<organism evidence="9 10">
    <name type="scientific">Mesorhizobium plurifarium</name>
    <dbReference type="NCBI Taxonomy" id="69974"/>
    <lineage>
        <taxon>Bacteria</taxon>
        <taxon>Pseudomonadati</taxon>
        <taxon>Pseudomonadota</taxon>
        <taxon>Alphaproteobacteria</taxon>
        <taxon>Hyphomicrobiales</taxon>
        <taxon>Phyllobacteriaceae</taxon>
        <taxon>Mesorhizobium</taxon>
    </lineage>
</organism>
<accession>A0A090FD75</accession>
<dbReference type="GO" id="GO:0006508">
    <property type="term" value="P:proteolysis"/>
    <property type="evidence" value="ECO:0007669"/>
    <property type="project" value="UniProtKB-KW"/>
</dbReference>
<dbReference type="SUPFAM" id="SSF143081">
    <property type="entry name" value="BB1717-like"/>
    <property type="match status" value="1"/>
</dbReference>
<evidence type="ECO:0000313" key="10">
    <source>
        <dbReference type="Proteomes" id="UP000046373"/>
    </source>
</evidence>
<evidence type="ECO:0000256" key="2">
    <source>
        <dbReference type="ARBA" id="ARBA00022670"/>
    </source>
</evidence>
<dbReference type="GO" id="GO:0016829">
    <property type="term" value="F:lyase activity"/>
    <property type="evidence" value="ECO:0007669"/>
    <property type="project" value="UniProtKB-KW"/>
</dbReference>
<dbReference type="Gene3D" id="3.90.1680.10">
    <property type="entry name" value="SOS response associated peptidase-like"/>
    <property type="match status" value="1"/>
</dbReference>
<dbReference type="AlphaFoldDB" id="A0A090FD75"/>
<dbReference type="PANTHER" id="PTHR13604">
    <property type="entry name" value="DC12-RELATED"/>
    <property type="match status" value="1"/>
</dbReference>
<dbReference type="GO" id="GO:0003697">
    <property type="term" value="F:single-stranded DNA binding"/>
    <property type="evidence" value="ECO:0007669"/>
    <property type="project" value="InterPro"/>
</dbReference>
<protein>
    <recommendedName>
        <fullName evidence="8">Abasic site processing protein</fullName>
        <ecNumber evidence="8">3.4.-.-</ecNumber>
    </recommendedName>
</protein>
<evidence type="ECO:0000256" key="5">
    <source>
        <dbReference type="ARBA" id="ARBA00023124"/>
    </source>
</evidence>
<evidence type="ECO:0000256" key="3">
    <source>
        <dbReference type="ARBA" id="ARBA00022763"/>
    </source>
</evidence>
<dbReference type="EC" id="3.4.-.-" evidence="8"/>
<evidence type="ECO:0000256" key="7">
    <source>
        <dbReference type="ARBA" id="ARBA00023239"/>
    </source>
</evidence>
<dbReference type="Proteomes" id="UP000046373">
    <property type="component" value="Unassembled WGS sequence"/>
</dbReference>
<dbReference type="InterPro" id="IPR036590">
    <property type="entry name" value="SRAP-like"/>
</dbReference>
<dbReference type="EMBL" id="CCNB01000019">
    <property type="protein sequence ID" value="CDX39519.1"/>
    <property type="molecule type" value="Genomic_DNA"/>
</dbReference>
<evidence type="ECO:0000313" key="9">
    <source>
        <dbReference type="EMBL" id="CDX39519.1"/>
    </source>
</evidence>
<keyword evidence="6" id="KW-0238">DNA-binding</keyword>
<reference evidence="9 10" key="1">
    <citation type="submission" date="2014-08" db="EMBL/GenBank/DDBJ databases">
        <authorList>
            <person name="Moulin Lionel"/>
        </authorList>
    </citation>
    <scope>NUCLEOTIDE SEQUENCE [LARGE SCALE GENOMIC DNA]</scope>
</reference>